<dbReference type="InterPro" id="IPR012340">
    <property type="entry name" value="NA-bd_OB-fold"/>
</dbReference>
<keyword evidence="3" id="KW-1185">Reference proteome</keyword>
<organism evidence="2 3">
    <name type="scientific">Haemaphysalis longicornis</name>
    <name type="common">Bush tick</name>
    <dbReference type="NCBI Taxonomy" id="44386"/>
    <lineage>
        <taxon>Eukaryota</taxon>
        <taxon>Metazoa</taxon>
        <taxon>Ecdysozoa</taxon>
        <taxon>Arthropoda</taxon>
        <taxon>Chelicerata</taxon>
        <taxon>Arachnida</taxon>
        <taxon>Acari</taxon>
        <taxon>Parasitiformes</taxon>
        <taxon>Ixodida</taxon>
        <taxon>Ixodoidea</taxon>
        <taxon>Ixodidae</taxon>
        <taxon>Haemaphysalinae</taxon>
        <taxon>Haemaphysalis</taxon>
    </lineage>
</organism>
<dbReference type="AlphaFoldDB" id="A0A9J6G0E9"/>
<dbReference type="OrthoDB" id="6502142at2759"/>
<proteinExistence type="predicted"/>
<reference evidence="2 3" key="1">
    <citation type="journal article" date="2020" name="Cell">
        <title>Large-Scale Comparative Analyses of Tick Genomes Elucidate Their Genetic Diversity and Vector Capacities.</title>
        <authorList>
            <consortium name="Tick Genome and Microbiome Consortium (TIGMIC)"/>
            <person name="Jia N."/>
            <person name="Wang J."/>
            <person name="Shi W."/>
            <person name="Du L."/>
            <person name="Sun Y."/>
            <person name="Zhan W."/>
            <person name="Jiang J.F."/>
            <person name="Wang Q."/>
            <person name="Zhang B."/>
            <person name="Ji P."/>
            <person name="Bell-Sakyi L."/>
            <person name="Cui X.M."/>
            <person name="Yuan T.T."/>
            <person name="Jiang B.G."/>
            <person name="Yang W.F."/>
            <person name="Lam T.T."/>
            <person name="Chang Q.C."/>
            <person name="Ding S.J."/>
            <person name="Wang X.J."/>
            <person name="Zhu J.G."/>
            <person name="Ruan X.D."/>
            <person name="Zhao L."/>
            <person name="Wei J.T."/>
            <person name="Ye R.Z."/>
            <person name="Que T.C."/>
            <person name="Du C.H."/>
            <person name="Zhou Y.H."/>
            <person name="Cheng J.X."/>
            <person name="Dai P.F."/>
            <person name="Guo W.B."/>
            <person name="Han X.H."/>
            <person name="Huang E.J."/>
            <person name="Li L.F."/>
            <person name="Wei W."/>
            <person name="Gao Y.C."/>
            <person name="Liu J.Z."/>
            <person name="Shao H.Z."/>
            <person name="Wang X."/>
            <person name="Wang C.C."/>
            <person name="Yang T.C."/>
            <person name="Huo Q.B."/>
            <person name="Li W."/>
            <person name="Chen H.Y."/>
            <person name="Chen S.E."/>
            <person name="Zhou L.G."/>
            <person name="Ni X.B."/>
            <person name="Tian J.H."/>
            <person name="Sheng Y."/>
            <person name="Liu T."/>
            <person name="Pan Y.S."/>
            <person name="Xia L.Y."/>
            <person name="Li J."/>
            <person name="Zhao F."/>
            <person name="Cao W.C."/>
        </authorList>
    </citation>
    <scope>NUCLEOTIDE SEQUENCE [LARGE SCALE GENOMIC DNA]</scope>
    <source>
        <strain evidence="2">HaeL-2018</strain>
    </source>
</reference>
<accession>A0A9J6G0E9</accession>
<protein>
    <submittedName>
        <fullName evidence="2">Uncharacterized protein</fullName>
    </submittedName>
</protein>
<feature type="compositionally biased region" description="Polar residues" evidence="1">
    <location>
        <begin position="413"/>
        <end position="422"/>
    </location>
</feature>
<evidence type="ECO:0000256" key="1">
    <source>
        <dbReference type="SAM" id="MobiDB-lite"/>
    </source>
</evidence>
<gene>
    <name evidence="2" type="ORF">HPB48_004728</name>
</gene>
<dbReference type="Gene3D" id="2.40.50.140">
    <property type="entry name" value="Nucleic acid-binding proteins"/>
    <property type="match status" value="1"/>
</dbReference>
<comment type="caution">
    <text evidence="2">The sequence shown here is derived from an EMBL/GenBank/DDBJ whole genome shotgun (WGS) entry which is preliminary data.</text>
</comment>
<dbReference type="EMBL" id="JABSTR010000004">
    <property type="protein sequence ID" value="KAH9368709.1"/>
    <property type="molecule type" value="Genomic_DNA"/>
</dbReference>
<dbReference type="VEuPathDB" id="VectorBase:HLOH_048494"/>
<evidence type="ECO:0000313" key="3">
    <source>
        <dbReference type="Proteomes" id="UP000821853"/>
    </source>
</evidence>
<feature type="region of interest" description="Disordered" evidence="1">
    <location>
        <begin position="119"/>
        <end position="142"/>
    </location>
</feature>
<dbReference type="Proteomes" id="UP000821853">
    <property type="component" value="Chromosome 2"/>
</dbReference>
<evidence type="ECO:0000313" key="2">
    <source>
        <dbReference type="EMBL" id="KAH9368709.1"/>
    </source>
</evidence>
<feature type="region of interest" description="Disordered" evidence="1">
    <location>
        <begin position="402"/>
        <end position="422"/>
    </location>
</feature>
<sequence length="699" mass="78247">MSKGRSTSSNAAVKFLKRRVQSNQGISLQELYDHLCPFAASHEDKGKVYVRRRKRRANSTLNGTGFMATTSHSCTDEDDVTCLTDVAGRGLRVGDYVTLDAKVGPKECEARFRASRVTRAPVTTPSSSPCPSLHGNNDGKRRNTVTNLVNQLGVIERVKPSYGIIKFGRHERKRAFFHADTNLADVFTVGDQVRFNAKRIKKPSGKVRCEATTVHLCRSDDRSCSGDSEGQQSGNEVFMPKLDHYDIREADLEEPPARCAERDAISVKEDSSNPSVEEKKSVRRTLSEWEGRRDLAGERGFFYPVTETVGTVKFGPRRSLTAAAAVEVTYREMKVIDNLLWEVADGQEVRFDAVQEKDNKWIVTLVWIGQRPETPLVGDSGDISNRIPKKIFGREISFPRAEPGPSGDFSGEKPTQNVGPGSSLAQISISIYKDAKGKIVKTRKCNGTCEVRERTATRKIEFTIGCFYKNGTVFKDDLNEGLREGDTVFLDYMVGVKGTREELCCDLVWQGRRPRCVWQMSAEEFALRLQIDTQDAENSLCFEDRETEIERVGEASRGPFRGPSYTELPEDTMPSIGGEASRSPAFLPVRQRQRALLPGCSPLEHTMSCQHVTVLRSCRSLRQGWWRLEFVAQKVSLRVVLRDVGVQTVDGGPSSRPDSKLLVPCLRERPHTDHLDRRNQVEGTVHCLIAIEASSWTTY</sequence>
<feature type="compositionally biased region" description="Low complexity" evidence="1">
    <location>
        <begin position="121"/>
        <end position="132"/>
    </location>
</feature>
<name>A0A9J6G0E9_HAELO</name>